<keyword evidence="1" id="KW-0472">Membrane</keyword>
<name>A0A8S1QNL4_PARPR</name>
<keyword evidence="1" id="KW-0812">Transmembrane</keyword>
<feature type="transmembrane region" description="Helical" evidence="1">
    <location>
        <begin position="266"/>
        <end position="286"/>
    </location>
</feature>
<organism evidence="2 3">
    <name type="scientific">Paramecium primaurelia</name>
    <dbReference type="NCBI Taxonomy" id="5886"/>
    <lineage>
        <taxon>Eukaryota</taxon>
        <taxon>Sar</taxon>
        <taxon>Alveolata</taxon>
        <taxon>Ciliophora</taxon>
        <taxon>Intramacronucleata</taxon>
        <taxon>Oligohymenophorea</taxon>
        <taxon>Peniculida</taxon>
        <taxon>Parameciidae</taxon>
        <taxon>Paramecium</taxon>
    </lineage>
</organism>
<keyword evidence="3" id="KW-1185">Reference proteome</keyword>
<gene>
    <name evidence="2" type="ORF">PPRIM_AZ9-3.1.T1800008</name>
</gene>
<dbReference type="Proteomes" id="UP000688137">
    <property type="component" value="Unassembled WGS sequence"/>
</dbReference>
<accession>A0A8S1QNL4</accession>
<proteinExistence type="predicted"/>
<reference evidence="2" key="1">
    <citation type="submission" date="2021-01" db="EMBL/GenBank/DDBJ databases">
        <authorList>
            <consortium name="Genoscope - CEA"/>
            <person name="William W."/>
        </authorList>
    </citation>
    <scope>NUCLEOTIDE SEQUENCE</scope>
</reference>
<dbReference type="EMBL" id="CAJJDM010000189">
    <property type="protein sequence ID" value="CAD8116754.1"/>
    <property type="molecule type" value="Genomic_DNA"/>
</dbReference>
<comment type="caution">
    <text evidence="2">The sequence shown here is derived from an EMBL/GenBank/DDBJ whole genome shotgun (WGS) entry which is preliminary data.</text>
</comment>
<protein>
    <recommendedName>
        <fullName evidence="4">Transmembrane protein</fullName>
    </recommendedName>
</protein>
<feature type="transmembrane region" description="Helical" evidence="1">
    <location>
        <begin position="126"/>
        <end position="146"/>
    </location>
</feature>
<keyword evidence="1" id="KW-1133">Transmembrane helix</keyword>
<feature type="transmembrane region" description="Helical" evidence="1">
    <location>
        <begin position="166"/>
        <end position="189"/>
    </location>
</feature>
<evidence type="ECO:0000256" key="1">
    <source>
        <dbReference type="SAM" id="Phobius"/>
    </source>
</evidence>
<dbReference type="AlphaFoldDB" id="A0A8S1QNL4"/>
<feature type="transmembrane region" description="Helical" evidence="1">
    <location>
        <begin position="209"/>
        <end position="231"/>
    </location>
</feature>
<evidence type="ECO:0008006" key="4">
    <source>
        <dbReference type="Google" id="ProtNLM"/>
    </source>
</evidence>
<evidence type="ECO:0000313" key="3">
    <source>
        <dbReference type="Proteomes" id="UP000688137"/>
    </source>
</evidence>
<evidence type="ECO:0000313" key="2">
    <source>
        <dbReference type="EMBL" id="CAD8116754.1"/>
    </source>
</evidence>
<sequence>MAMIQQFMALQTRFIDKAFINNSRTLMKESIQFLEVNQFGLKPNFLGCIRLLNHIIVKQQDFIYYLGHPSHKIVNLYIQQDQTILLLHLRAHLKQKEYMKEYNIHHHHQLFNGNVMGLIMNLKMHIVDFIIIIQQYIIVSLIVKNVQVKMIVHNGIIATIQIQLNFLKQIAIVINILIKMLQIALYVPLHVQHAHLNFTVQLVKNHLQILNKVVYAKTINISILIIVMIVLQNVNNVQTLNGALNAIKVITVFILMVNAIVKMDIILLILIQFVINVQHIIVMFVIKLMEQNVILVNVVINQFKTIAFLFVVMEQKLQMNNVMMGIQQEEMDVLLVDMIAIIPVNFAIKESVQNVMMATF</sequence>
<feature type="transmembrane region" description="Helical" evidence="1">
    <location>
        <begin position="243"/>
        <end position="261"/>
    </location>
</feature>
<feature type="transmembrane region" description="Helical" evidence="1">
    <location>
        <begin position="292"/>
        <end position="312"/>
    </location>
</feature>